<feature type="transmembrane region" description="Helical" evidence="2">
    <location>
        <begin position="14"/>
        <end position="35"/>
    </location>
</feature>
<gene>
    <name evidence="3" type="ORF">ACFFOL_01925</name>
</gene>
<keyword evidence="2" id="KW-1133">Transmembrane helix</keyword>
<dbReference type="GeneID" id="67212279"/>
<proteinExistence type="predicted"/>
<name>A0ABD5MGI1_9EURY</name>
<feature type="region of interest" description="Disordered" evidence="1">
    <location>
        <begin position="634"/>
        <end position="670"/>
    </location>
</feature>
<evidence type="ECO:0000256" key="2">
    <source>
        <dbReference type="SAM" id="Phobius"/>
    </source>
</evidence>
<dbReference type="InterPro" id="IPR008964">
    <property type="entry name" value="Invasin/intimin_cell_adhesion"/>
</dbReference>
<evidence type="ECO:0000313" key="4">
    <source>
        <dbReference type="Proteomes" id="UP001589595"/>
    </source>
</evidence>
<organism evidence="3 4">
    <name type="scientific">Halobaculum roseum</name>
    <dbReference type="NCBI Taxonomy" id="2175149"/>
    <lineage>
        <taxon>Archaea</taxon>
        <taxon>Methanobacteriati</taxon>
        <taxon>Methanobacteriota</taxon>
        <taxon>Stenosarchaea group</taxon>
        <taxon>Halobacteria</taxon>
        <taxon>Halobacteriales</taxon>
        <taxon>Haloferacaceae</taxon>
        <taxon>Halobaculum</taxon>
    </lineage>
</organism>
<keyword evidence="4" id="KW-1185">Reference proteome</keyword>
<evidence type="ECO:0000313" key="3">
    <source>
        <dbReference type="EMBL" id="MFB9822946.1"/>
    </source>
</evidence>
<keyword evidence="2" id="KW-0812">Transmembrane</keyword>
<protein>
    <submittedName>
        <fullName evidence="3">Ig-like domain-containing protein</fullName>
    </submittedName>
</protein>
<comment type="caution">
    <text evidence="3">The sequence shown here is derived from an EMBL/GenBank/DDBJ whole genome shotgun (WGS) entry which is preliminary data.</text>
</comment>
<dbReference type="EMBL" id="JBHMAJ010000001">
    <property type="protein sequence ID" value="MFB9822946.1"/>
    <property type="molecule type" value="Genomic_DNA"/>
</dbReference>
<evidence type="ECO:0000256" key="1">
    <source>
        <dbReference type="SAM" id="MobiDB-lite"/>
    </source>
</evidence>
<dbReference type="RefSeq" id="WP_222922025.1">
    <property type="nucleotide sequence ID" value="NZ_CP082286.1"/>
</dbReference>
<sequence length="750" mass="78084">MTGRGDGDGERDRAVTVQIGAVILFGFLIVALSTYQATVVPDQNREVEFLHNQEVQTDMVELSSSITATGRTGDAAPATVKLGTRYPSRAFFVNPPPASGRVQTVDPPDDGTVSLENVDIESSSGGEANDYWDIAANRNKSTRFVVYEPRYNTYRGAPTTRYESGVAFNRFSNGANLTLTDQRVVEDDRVTLVAVSGDLSRSGVSTVSVDPEAVSTVSRRERVSGTLDVTIPTTLNATRWEVLLADEIDDGWVNGTRNAPGGVTIELNDSRTYALGIAAVHVGDGDSPDRSPAYLDVEQRPSEMTAGTTREVVVEVRDGYGNPMSGVEVNGVVDDGPGSLADDEVLTDGDGRAVFEYTARGTEGEETLRFSYNAVDGGGFDASSASDAAFTVEATEGGAGTGDGSASTLYDLQWDEASITAADGVSEDTSTDADILINRSIAGDAIDVTTETTDSATGEPVSGVEVDYASNDSAVGRFTGANGNATTDDDGRADVTVDLPSNGTAKLYAAASGAGDTLTARVVSGDDGGGDGGGDGPSVAFRLDDLSHPQESGVEYVGSYAVSNTNASFQRVEITYQNTDDGSATQTLESTDDRGGLTYTSGYGATDTYTVTVEVIYSGPSGEYVAASRSVTDAADASNPTGNDDLSTATSASLSSSTIEDRSTGGQGPRYRFDYAVSTGDYSQTRLAVVSTGAGGKQTVTRTARSGNNVDLNDPYGYNEPFKLAILVYGPDGAVVDARIASDTADGTDP</sequence>
<dbReference type="InterPro" id="IPR013783">
    <property type="entry name" value="Ig-like_fold"/>
</dbReference>
<accession>A0ABD5MGI1</accession>
<keyword evidence="2" id="KW-0472">Membrane</keyword>
<dbReference type="Proteomes" id="UP001589595">
    <property type="component" value="Unassembled WGS sequence"/>
</dbReference>
<feature type="compositionally biased region" description="Low complexity" evidence="1">
    <location>
        <begin position="646"/>
        <end position="658"/>
    </location>
</feature>
<dbReference type="SUPFAM" id="SSF49373">
    <property type="entry name" value="Invasin/intimin cell-adhesion fragments"/>
    <property type="match status" value="2"/>
</dbReference>
<dbReference type="AlphaFoldDB" id="A0ABD5MGI1"/>
<dbReference type="Gene3D" id="2.60.40.10">
    <property type="entry name" value="Immunoglobulins"/>
    <property type="match status" value="1"/>
</dbReference>
<reference evidence="3" key="1">
    <citation type="submission" date="2024-09" db="EMBL/GenBank/DDBJ databases">
        <authorList>
            <person name="Sun Q."/>
        </authorList>
    </citation>
    <scope>NUCLEOTIDE SEQUENCE [LARGE SCALE GENOMIC DNA]</scope>
    <source>
        <strain evidence="3">JCM 31273</strain>
    </source>
</reference>